<gene>
    <name evidence="7" type="ORF">K490DRAFT_34763</name>
</gene>
<reference evidence="7" key="1">
    <citation type="journal article" date="2020" name="Stud. Mycol.">
        <title>101 Dothideomycetes genomes: a test case for predicting lifestyles and emergence of pathogens.</title>
        <authorList>
            <person name="Haridas S."/>
            <person name="Albert R."/>
            <person name="Binder M."/>
            <person name="Bloem J."/>
            <person name="Labutti K."/>
            <person name="Salamov A."/>
            <person name="Andreopoulos B."/>
            <person name="Baker S."/>
            <person name="Barry K."/>
            <person name="Bills G."/>
            <person name="Bluhm B."/>
            <person name="Cannon C."/>
            <person name="Castanera R."/>
            <person name="Culley D."/>
            <person name="Daum C."/>
            <person name="Ezra D."/>
            <person name="Gonzalez J."/>
            <person name="Henrissat B."/>
            <person name="Kuo A."/>
            <person name="Liang C."/>
            <person name="Lipzen A."/>
            <person name="Lutzoni F."/>
            <person name="Magnuson J."/>
            <person name="Mondo S."/>
            <person name="Nolan M."/>
            <person name="Ohm R."/>
            <person name="Pangilinan J."/>
            <person name="Park H.-J."/>
            <person name="Ramirez L."/>
            <person name="Alfaro M."/>
            <person name="Sun H."/>
            <person name="Tritt A."/>
            <person name="Yoshinaga Y."/>
            <person name="Zwiers L.-H."/>
            <person name="Turgeon B."/>
            <person name="Goodwin S."/>
            <person name="Spatafora J."/>
            <person name="Crous P."/>
            <person name="Grigoriev I."/>
        </authorList>
    </citation>
    <scope>NUCLEOTIDE SEQUENCE</scope>
    <source>
        <strain evidence="7">CBS 121410</strain>
    </source>
</reference>
<dbReference type="InterPro" id="IPR006195">
    <property type="entry name" value="aa-tRNA-synth_II"/>
</dbReference>
<dbReference type="GO" id="GO:0005739">
    <property type="term" value="C:mitochondrion"/>
    <property type="evidence" value="ECO:0007669"/>
    <property type="project" value="TreeGrafter"/>
</dbReference>
<dbReference type="PANTHER" id="PTHR42918:SF5">
    <property type="entry name" value="LYSINE--TRNA LIGASE, MITOCHONDRIAL"/>
    <property type="match status" value="1"/>
</dbReference>
<comment type="caution">
    <text evidence="7">The sequence shown here is derived from an EMBL/GenBank/DDBJ whole genome shotgun (WGS) entry which is preliminary data.</text>
</comment>
<proteinExistence type="predicted"/>
<dbReference type="SUPFAM" id="SSF50249">
    <property type="entry name" value="Nucleic acid-binding proteins"/>
    <property type="match status" value="1"/>
</dbReference>
<protein>
    <recommendedName>
        <fullName evidence="5">Lysyl-tRNA synthetase</fullName>
    </recommendedName>
</protein>
<keyword evidence="3" id="KW-0067">ATP-binding</keyword>
<feature type="domain" description="Aminoacyl-transfer RNA synthetases class-II family profile" evidence="6">
    <location>
        <begin position="121"/>
        <end position="452"/>
    </location>
</feature>
<dbReference type="InterPro" id="IPR004364">
    <property type="entry name" value="Aa-tRNA-synt_II"/>
</dbReference>
<evidence type="ECO:0000313" key="8">
    <source>
        <dbReference type="Proteomes" id="UP000799776"/>
    </source>
</evidence>
<dbReference type="InterPro" id="IPR018149">
    <property type="entry name" value="Lys-tRNA-synth_II_C"/>
</dbReference>
<dbReference type="PANTHER" id="PTHR42918">
    <property type="entry name" value="LYSYL-TRNA SYNTHETASE"/>
    <property type="match status" value="1"/>
</dbReference>
<evidence type="ECO:0000256" key="2">
    <source>
        <dbReference type="ARBA" id="ARBA00022741"/>
    </source>
</evidence>
<dbReference type="GO" id="GO:0004824">
    <property type="term" value="F:lysine-tRNA ligase activity"/>
    <property type="evidence" value="ECO:0007669"/>
    <property type="project" value="InterPro"/>
</dbReference>
<keyword evidence="8" id="KW-1185">Reference proteome</keyword>
<dbReference type="PROSITE" id="PS50862">
    <property type="entry name" value="AA_TRNA_LIGASE_II"/>
    <property type="match status" value="1"/>
</dbReference>
<dbReference type="GO" id="GO:0070154">
    <property type="term" value="P:mitochondrial lysyl-tRNA aminoacylation"/>
    <property type="evidence" value="ECO:0007669"/>
    <property type="project" value="TreeGrafter"/>
</dbReference>
<evidence type="ECO:0000256" key="5">
    <source>
        <dbReference type="ARBA" id="ARBA00030563"/>
    </source>
</evidence>
<evidence type="ECO:0000256" key="4">
    <source>
        <dbReference type="ARBA" id="ARBA00023146"/>
    </source>
</evidence>
<evidence type="ECO:0000313" key="7">
    <source>
        <dbReference type="EMBL" id="KAF2091318.1"/>
    </source>
</evidence>
<evidence type="ECO:0000259" key="6">
    <source>
        <dbReference type="PROSITE" id="PS50862"/>
    </source>
</evidence>
<dbReference type="Gene3D" id="3.30.930.10">
    <property type="entry name" value="Bira Bifunctional Protein, Domain 2"/>
    <property type="match status" value="1"/>
</dbReference>
<sequence length="479" mass="53585">MTPGRVTSRRTAGSMLLFVDFQDRGDSIQGFCNFRILEEQKVDRDEFKKFAKCVRKGDIIRITGHPCRSSSGELSVMATQLPEFMAPCLHQIPEELRKDSDILAKRPHVDFLRDDRRLAILHIRARIIDEMRQFFSHHGFLEVNTPVLAAGAGGAVARPFETRATEFPDEPLNLRIAPELLLKRLVIGTGERVYEIGTVFRNEGIDATHNPEFQICEFYQPHATLGDLMKTTEKLFEGFSNAITGLAMHVPAVSKIVSKAPLITPGPFKQLEFIPTIEKAINRKLPPLHEPAATIAMTELCNELGITLPSNPTLPRILDHLAGLYIEPLCIDPTFITHHPNVMSPLAKCYMDHRIRQVVSLRAELFIKGREYVNAYEEENSPFEQRRNFEVQLAHKGTGDESMGGDGARGGVDESYIEALEWGLPPTGGWGCGIDRLVMLYSGSERIADVQPFGTLRNVVAMSKVGTNKWMRPLSASKS</sequence>
<dbReference type="CDD" id="cd04322">
    <property type="entry name" value="LysRS_N"/>
    <property type="match status" value="1"/>
</dbReference>
<dbReference type="Pfam" id="PF00152">
    <property type="entry name" value="tRNA-synt_2"/>
    <property type="match status" value="1"/>
</dbReference>
<dbReference type="PRINTS" id="PR00982">
    <property type="entry name" value="TRNASYNTHLYS"/>
</dbReference>
<dbReference type="InterPro" id="IPR004365">
    <property type="entry name" value="NA-bd_OB_tRNA"/>
</dbReference>
<dbReference type="Proteomes" id="UP000799776">
    <property type="component" value="Unassembled WGS sequence"/>
</dbReference>
<evidence type="ECO:0000256" key="3">
    <source>
        <dbReference type="ARBA" id="ARBA00022840"/>
    </source>
</evidence>
<dbReference type="Pfam" id="PF01336">
    <property type="entry name" value="tRNA_anti-codon"/>
    <property type="match status" value="1"/>
</dbReference>
<dbReference type="InterPro" id="IPR044136">
    <property type="entry name" value="Lys-tRNA-ligase_II_N"/>
</dbReference>
<dbReference type="InterPro" id="IPR045864">
    <property type="entry name" value="aa-tRNA-synth_II/BPL/LPL"/>
</dbReference>
<name>A0A9P4LZE8_9PEZI</name>
<dbReference type="SUPFAM" id="SSF55681">
    <property type="entry name" value="Class II aaRS and biotin synthetases"/>
    <property type="match status" value="1"/>
</dbReference>
<dbReference type="GO" id="GO:0005524">
    <property type="term" value="F:ATP binding"/>
    <property type="evidence" value="ECO:0007669"/>
    <property type="project" value="UniProtKB-KW"/>
</dbReference>
<keyword evidence="1" id="KW-0436">Ligase</keyword>
<evidence type="ECO:0000256" key="1">
    <source>
        <dbReference type="ARBA" id="ARBA00022598"/>
    </source>
</evidence>
<organism evidence="7 8">
    <name type="scientific">Saccharata proteae CBS 121410</name>
    <dbReference type="NCBI Taxonomy" id="1314787"/>
    <lineage>
        <taxon>Eukaryota</taxon>
        <taxon>Fungi</taxon>
        <taxon>Dikarya</taxon>
        <taxon>Ascomycota</taxon>
        <taxon>Pezizomycotina</taxon>
        <taxon>Dothideomycetes</taxon>
        <taxon>Dothideomycetes incertae sedis</taxon>
        <taxon>Botryosphaeriales</taxon>
        <taxon>Saccharataceae</taxon>
        <taxon>Saccharata</taxon>
    </lineage>
</organism>
<dbReference type="AlphaFoldDB" id="A0A9P4LZE8"/>
<keyword evidence="4" id="KW-0030">Aminoacyl-tRNA synthetase</keyword>
<dbReference type="InterPro" id="IPR012340">
    <property type="entry name" value="NA-bd_OB-fold"/>
</dbReference>
<dbReference type="GO" id="GO:0000049">
    <property type="term" value="F:tRNA binding"/>
    <property type="evidence" value="ECO:0007669"/>
    <property type="project" value="TreeGrafter"/>
</dbReference>
<dbReference type="Gene3D" id="2.40.50.140">
    <property type="entry name" value="Nucleic acid-binding proteins"/>
    <property type="match status" value="1"/>
</dbReference>
<dbReference type="EMBL" id="ML978712">
    <property type="protein sequence ID" value="KAF2091318.1"/>
    <property type="molecule type" value="Genomic_DNA"/>
</dbReference>
<accession>A0A9P4LZE8</accession>
<keyword evidence="2" id="KW-0547">Nucleotide-binding</keyword>
<dbReference type="OrthoDB" id="21243at2759"/>